<dbReference type="AlphaFoldDB" id="A0A1H3KMW9"/>
<evidence type="ECO:0000313" key="9">
    <source>
        <dbReference type="Proteomes" id="UP000198935"/>
    </source>
</evidence>
<dbReference type="InterPro" id="IPR052165">
    <property type="entry name" value="Membrane_assoc_protease"/>
</dbReference>
<dbReference type="InterPro" id="IPR056739">
    <property type="entry name" value="NfeD_membrane"/>
</dbReference>
<gene>
    <name evidence="8" type="ORF">SAMN05421736_102198</name>
</gene>
<dbReference type="InterPro" id="IPR012340">
    <property type="entry name" value="NA-bd_OB-fold"/>
</dbReference>
<evidence type="ECO:0000256" key="3">
    <source>
        <dbReference type="ARBA" id="ARBA00022989"/>
    </source>
</evidence>
<evidence type="ECO:0000256" key="1">
    <source>
        <dbReference type="ARBA" id="ARBA00004141"/>
    </source>
</evidence>
<dbReference type="InterPro" id="IPR002810">
    <property type="entry name" value="NfeD-like_C"/>
</dbReference>
<dbReference type="GO" id="GO:0005886">
    <property type="term" value="C:plasma membrane"/>
    <property type="evidence" value="ECO:0007669"/>
    <property type="project" value="TreeGrafter"/>
</dbReference>
<evidence type="ECO:0000313" key="8">
    <source>
        <dbReference type="EMBL" id="SDY53389.1"/>
    </source>
</evidence>
<dbReference type="SUPFAM" id="SSF141322">
    <property type="entry name" value="NfeD domain-like"/>
    <property type="match status" value="1"/>
</dbReference>
<keyword evidence="9" id="KW-1185">Reference proteome</keyword>
<feature type="transmembrane region" description="Helical" evidence="5">
    <location>
        <begin position="77"/>
        <end position="94"/>
    </location>
</feature>
<organism evidence="8 9">
    <name type="scientific">Evansella caseinilytica</name>
    <dbReference type="NCBI Taxonomy" id="1503961"/>
    <lineage>
        <taxon>Bacteria</taxon>
        <taxon>Bacillati</taxon>
        <taxon>Bacillota</taxon>
        <taxon>Bacilli</taxon>
        <taxon>Bacillales</taxon>
        <taxon>Bacillaceae</taxon>
        <taxon>Evansella</taxon>
    </lineage>
</organism>
<evidence type="ECO:0000256" key="2">
    <source>
        <dbReference type="ARBA" id="ARBA00022692"/>
    </source>
</evidence>
<keyword evidence="2 5" id="KW-0812">Transmembrane</keyword>
<accession>A0A1H3KMW9</accession>
<dbReference type="Pfam" id="PF24961">
    <property type="entry name" value="NfeD_membrane"/>
    <property type="match status" value="1"/>
</dbReference>
<dbReference type="Gene3D" id="2.40.50.140">
    <property type="entry name" value="Nucleic acid-binding proteins"/>
    <property type="match status" value="1"/>
</dbReference>
<proteinExistence type="predicted"/>
<dbReference type="PANTHER" id="PTHR33507:SF3">
    <property type="entry name" value="INNER MEMBRANE PROTEIN YBBJ"/>
    <property type="match status" value="1"/>
</dbReference>
<evidence type="ECO:0000259" key="7">
    <source>
        <dbReference type="Pfam" id="PF24961"/>
    </source>
</evidence>
<feature type="transmembrane region" description="Helical" evidence="5">
    <location>
        <begin position="53"/>
        <end position="70"/>
    </location>
</feature>
<reference evidence="9" key="1">
    <citation type="submission" date="2016-10" db="EMBL/GenBank/DDBJ databases">
        <authorList>
            <person name="Varghese N."/>
            <person name="Submissions S."/>
        </authorList>
    </citation>
    <scope>NUCLEOTIDE SEQUENCE [LARGE SCALE GENOMIC DNA]</scope>
    <source>
        <strain evidence="9">SP</strain>
    </source>
</reference>
<dbReference type="OrthoDB" id="9806253at2"/>
<feature type="domain" description="NfeD-like C-terminal" evidence="6">
    <location>
        <begin position="152"/>
        <end position="207"/>
    </location>
</feature>
<dbReference type="PANTHER" id="PTHR33507">
    <property type="entry name" value="INNER MEMBRANE PROTEIN YBBJ"/>
    <property type="match status" value="1"/>
</dbReference>
<name>A0A1H3KMW9_9BACI</name>
<dbReference type="Pfam" id="PF01957">
    <property type="entry name" value="NfeD"/>
    <property type="match status" value="1"/>
</dbReference>
<keyword evidence="4 5" id="KW-0472">Membrane</keyword>
<sequence>MEVLDNASLGFLVIFIATLFIFGELMVKAKGIFAVIGIVIMTMYFSYHLTATASIWVILLYIVGLLLIIFDGKVTTDGTIALIGLLMMILGLALPAPSIMYGVLVAMALIVAAPTSYLFTKVFPPRNMWSKMTLKERLTGDLGYNSMNADYKDLVGKTGVTKTSFRPTGTVEIEGKLYSATTDNQWMDTEQKVKVISVDGTRIVVVPEV</sequence>
<dbReference type="STRING" id="1503961.SAMN05421736_102198"/>
<feature type="transmembrane region" description="Helical" evidence="5">
    <location>
        <begin position="6"/>
        <end position="22"/>
    </location>
</feature>
<dbReference type="EMBL" id="FNPI01000002">
    <property type="protein sequence ID" value="SDY53389.1"/>
    <property type="molecule type" value="Genomic_DNA"/>
</dbReference>
<evidence type="ECO:0000259" key="6">
    <source>
        <dbReference type="Pfam" id="PF01957"/>
    </source>
</evidence>
<evidence type="ECO:0000256" key="4">
    <source>
        <dbReference type="ARBA" id="ARBA00023136"/>
    </source>
</evidence>
<comment type="subcellular location">
    <subcellularLocation>
        <location evidence="1">Membrane</location>
        <topology evidence="1">Multi-pass membrane protein</topology>
    </subcellularLocation>
</comment>
<evidence type="ECO:0000256" key="5">
    <source>
        <dbReference type="SAM" id="Phobius"/>
    </source>
</evidence>
<dbReference type="Proteomes" id="UP000198935">
    <property type="component" value="Unassembled WGS sequence"/>
</dbReference>
<feature type="transmembrane region" description="Helical" evidence="5">
    <location>
        <begin position="29"/>
        <end position="47"/>
    </location>
</feature>
<keyword evidence="3 5" id="KW-1133">Transmembrane helix</keyword>
<protein>
    <submittedName>
        <fullName evidence="8">NfeD-like C-terminal, partner-binding</fullName>
    </submittedName>
</protein>
<feature type="domain" description="NfeD integral membrane" evidence="7">
    <location>
        <begin position="11"/>
        <end position="120"/>
    </location>
</feature>